<accession>A0A8C5EPV1</accession>
<sequence length="279" mass="31362">MYPVDLPDLSPTDITSSSERYLSALESGRLHKECLELPPCTYKSKATISAPNLSRLQLFDDQPVCVVLALHSSDEQAEVLALYLHDRWWHLEDVLRTSSLSRSGLVPVESLTERLVVFLLSQVVEQPSEGEALFALHSHTESCKVLWREGQAVGFYSVKPKGSLLNCWSGACYLLPVLDTVLVRKSCRRRGFGLQMLKDFCSSFTVDETLGVSSPISPSMAAVLRIFLQQHEEHREHLYEVEAPGGWAQRQNIWLNIQLGRYSWTHAGPDPTSEEFSST</sequence>
<dbReference type="CTD" id="434197"/>
<name>A0A8C5EPV1_GOUWI</name>
<dbReference type="PANTHER" id="PTHR22442:SF4">
    <property type="entry name" value="PROTEIN FAM169BP"/>
    <property type="match status" value="1"/>
</dbReference>
<dbReference type="Proteomes" id="UP000694680">
    <property type="component" value="Chromosome 6"/>
</dbReference>
<dbReference type="SUPFAM" id="SSF55729">
    <property type="entry name" value="Acyl-CoA N-acyltransferases (Nat)"/>
    <property type="match status" value="1"/>
</dbReference>
<dbReference type="Ensembl" id="ENSGWIT00000022312.1">
    <property type="protein sequence ID" value="ENSGWIP00000020304.1"/>
    <property type="gene ID" value="ENSGWIG00000011003.1"/>
</dbReference>
<organism evidence="1 2">
    <name type="scientific">Gouania willdenowi</name>
    <name type="common">Blunt-snouted clingfish</name>
    <name type="synonym">Lepadogaster willdenowi</name>
    <dbReference type="NCBI Taxonomy" id="441366"/>
    <lineage>
        <taxon>Eukaryota</taxon>
        <taxon>Metazoa</taxon>
        <taxon>Chordata</taxon>
        <taxon>Craniata</taxon>
        <taxon>Vertebrata</taxon>
        <taxon>Euteleostomi</taxon>
        <taxon>Actinopterygii</taxon>
        <taxon>Neopterygii</taxon>
        <taxon>Teleostei</taxon>
        <taxon>Neoteleostei</taxon>
        <taxon>Acanthomorphata</taxon>
        <taxon>Ovalentaria</taxon>
        <taxon>Blenniimorphae</taxon>
        <taxon>Blenniiformes</taxon>
        <taxon>Gobiesocoidei</taxon>
        <taxon>Gobiesocidae</taxon>
        <taxon>Gobiesocinae</taxon>
        <taxon>Gouania</taxon>
    </lineage>
</organism>
<gene>
    <name evidence="1" type="primary">fam169b</name>
</gene>
<reference evidence="1" key="3">
    <citation type="submission" date="2025-09" db="UniProtKB">
        <authorList>
            <consortium name="Ensembl"/>
        </authorList>
    </citation>
    <scope>IDENTIFICATION</scope>
</reference>
<dbReference type="PANTHER" id="PTHR22442">
    <property type="match status" value="1"/>
</dbReference>
<reference evidence="1" key="1">
    <citation type="submission" date="2020-06" db="EMBL/GenBank/DDBJ databases">
        <authorList>
            <consortium name="Wellcome Sanger Institute Data Sharing"/>
        </authorList>
    </citation>
    <scope>NUCLEOTIDE SEQUENCE [LARGE SCALE GENOMIC DNA]</scope>
</reference>
<dbReference type="InterPro" id="IPR016181">
    <property type="entry name" value="Acyl_CoA_acyltransferase"/>
</dbReference>
<proteinExistence type="predicted"/>
<dbReference type="InterPro" id="IPR029625">
    <property type="entry name" value="FAM169"/>
</dbReference>
<keyword evidence="2" id="KW-1185">Reference proteome</keyword>
<reference evidence="1" key="2">
    <citation type="submission" date="2025-08" db="UniProtKB">
        <authorList>
            <consortium name="Ensembl"/>
        </authorList>
    </citation>
    <scope>IDENTIFICATION</scope>
</reference>
<dbReference type="AlphaFoldDB" id="A0A8C5EPV1"/>
<dbReference type="RefSeq" id="XP_028305684.1">
    <property type="nucleotide sequence ID" value="XM_028449883.1"/>
</dbReference>
<protein>
    <submittedName>
        <fullName evidence="1">Protein FAM169B-like</fullName>
    </submittedName>
</protein>
<dbReference type="CDD" id="cd04301">
    <property type="entry name" value="NAT_SF"/>
    <property type="match status" value="1"/>
</dbReference>
<dbReference type="GeneID" id="114465098"/>
<evidence type="ECO:0000313" key="2">
    <source>
        <dbReference type="Proteomes" id="UP000694680"/>
    </source>
</evidence>
<evidence type="ECO:0000313" key="1">
    <source>
        <dbReference type="Ensembl" id="ENSGWIP00000020304.1"/>
    </source>
</evidence>